<evidence type="ECO:0000313" key="3">
    <source>
        <dbReference type="WBParaSite" id="nRc.2.0.1.t04541-RA"/>
    </source>
</evidence>
<proteinExistence type="predicted"/>
<feature type="transmembrane region" description="Helical" evidence="1">
    <location>
        <begin position="215"/>
        <end position="232"/>
    </location>
</feature>
<evidence type="ECO:0000256" key="1">
    <source>
        <dbReference type="SAM" id="Phobius"/>
    </source>
</evidence>
<organism evidence="2 3">
    <name type="scientific">Romanomermis culicivorax</name>
    <name type="common">Nematode worm</name>
    <dbReference type="NCBI Taxonomy" id="13658"/>
    <lineage>
        <taxon>Eukaryota</taxon>
        <taxon>Metazoa</taxon>
        <taxon>Ecdysozoa</taxon>
        <taxon>Nematoda</taxon>
        <taxon>Enoplea</taxon>
        <taxon>Dorylaimia</taxon>
        <taxon>Mermithida</taxon>
        <taxon>Mermithoidea</taxon>
        <taxon>Mermithidae</taxon>
        <taxon>Romanomermis</taxon>
    </lineage>
</organism>
<sequence length="278" mass="31681">MHLSHAVLDNFYTTAIPGDIDAVTCAPIEDNPGAKYCDITAPGNWFIIVDASWFSYGDEHQSSDTTKRYYQEQKHIAEKMIDYISEINRKEINSDDKHEICVILATNNKIEIVRKLCGNKTVDDKLPHTVTPTTEGISPEEILDEVDEQPTYCNWRPNRQRFVVCECASRRHTEKKRLKFTLPSRGILGLVFGKTSSMPMCHIGITVGHRRHHPIDNIFIIIIFCLASLIVTQYTLNLIASLKFAILISFTVWGRQTQIGRQKFRILPHINGSSAHDE</sequence>
<dbReference type="WBParaSite" id="nRc.2.0.1.t04541-RA">
    <property type="protein sequence ID" value="nRc.2.0.1.t04541-RA"/>
    <property type="gene ID" value="nRc.2.0.1.g04541"/>
</dbReference>
<keyword evidence="1" id="KW-0812">Transmembrane</keyword>
<evidence type="ECO:0000313" key="2">
    <source>
        <dbReference type="Proteomes" id="UP000887565"/>
    </source>
</evidence>
<keyword evidence="2" id="KW-1185">Reference proteome</keyword>
<keyword evidence="1" id="KW-0472">Membrane</keyword>
<keyword evidence="1" id="KW-1133">Transmembrane helix</keyword>
<accession>A0A915HSN4</accession>
<protein>
    <submittedName>
        <fullName evidence="3">Uncharacterized protein</fullName>
    </submittedName>
</protein>
<dbReference type="Proteomes" id="UP000887565">
    <property type="component" value="Unplaced"/>
</dbReference>
<dbReference type="AlphaFoldDB" id="A0A915HSN4"/>
<reference evidence="3" key="1">
    <citation type="submission" date="2022-11" db="UniProtKB">
        <authorList>
            <consortium name="WormBaseParasite"/>
        </authorList>
    </citation>
    <scope>IDENTIFICATION</scope>
</reference>
<name>A0A915HSN4_ROMCU</name>